<organism evidence="1 2">
    <name type="scientific">Streptomyces hyaluromycini</name>
    <dbReference type="NCBI Taxonomy" id="1377993"/>
    <lineage>
        <taxon>Bacteria</taxon>
        <taxon>Bacillati</taxon>
        <taxon>Actinomycetota</taxon>
        <taxon>Actinomycetes</taxon>
        <taxon>Kitasatosporales</taxon>
        <taxon>Streptomycetaceae</taxon>
        <taxon>Streptomyces</taxon>
    </lineage>
</organism>
<protein>
    <submittedName>
        <fullName evidence="1">Uncharacterized protein</fullName>
    </submittedName>
</protein>
<evidence type="ECO:0000313" key="2">
    <source>
        <dbReference type="Proteomes" id="UP001474181"/>
    </source>
</evidence>
<proteinExistence type="predicted"/>
<dbReference type="Proteomes" id="UP001474181">
    <property type="component" value="Unassembled WGS sequence"/>
</dbReference>
<name>A0ABV1WN48_9ACTN</name>
<accession>A0ABV1WN48</accession>
<comment type="caution">
    <text evidence="1">The sequence shown here is derived from an EMBL/GenBank/DDBJ whole genome shotgun (WGS) entry which is preliminary data.</text>
</comment>
<reference evidence="1 2" key="1">
    <citation type="submission" date="2024-06" db="EMBL/GenBank/DDBJ databases">
        <title>The Natural Products Discovery Center: Release of the First 8490 Sequenced Strains for Exploring Actinobacteria Biosynthetic Diversity.</title>
        <authorList>
            <person name="Kalkreuter E."/>
            <person name="Kautsar S.A."/>
            <person name="Yang D."/>
            <person name="Bader C.D."/>
            <person name="Teijaro C.N."/>
            <person name="Fluegel L."/>
            <person name="Davis C.M."/>
            <person name="Simpson J.R."/>
            <person name="Lauterbach L."/>
            <person name="Steele A.D."/>
            <person name="Gui C."/>
            <person name="Meng S."/>
            <person name="Li G."/>
            <person name="Viehrig K."/>
            <person name="Ye F."/>
            <person name="Su P."/>
            <person name="Kiefer A.F."/>
            <person name="Nichols A."/>
            <person name="Cepeda A.J."/>
            <person name="Yan W."/>
            <person name="Fan B."/>
            <person name="Jiang Y."/>
            <person name="Adhikari A."/>
            <person name="Zheng C.-J."/>
            <person name="Schuster L."/>
            <person name="Cowan T.M."/>
            <person name="Smanski M.J."/>
            <person name="Chevrette M.G."/>
            <person name="De Carvalho L.P.S."/>
            <person name="Shen B."/>
        </authorList>
    </citation>
    <scope>NUCLEOTIDE SEQUENCE [LARGE SCALE GENOMIC DNA]</scope>
    <source>
        <strain evidence="1 2">NPDC000234</strain>
    </source>
</reference>
<evidence type="ECO:0000313" key="1">
    <source>
        <dbReference type="EMBL" id="MER7178298.1"/>
    </source>
</evidence>
<sequence>MVEDPLVGLHTSDLLRIRFRDDSWITVITEETRSDVHMHLMRQSCPEG</sequence>
<keyword evidence="2" id="KW-1185">Reference proteome</keyword>
<dbReference type="RefSeq" id="WP_350776522.1">
    <property type="nucleotide sequence ID" value="NZ_JBEPEK010000008.1"/>
</dbReference>
<gene>
    <name evidence="1" type="ORF">ABT404_02180</name>
</gene>
<dbReference type="EMBL" id="JBEPEK010000008">
    <property type="protein sequence ID" value="MER7178298.1"/>
    <property type="molecule type" value="Genomic_DNA"/>
</dbReference>